<evidence type="ECO:0000259" key="2">
    <source>
        <dbReference type="Pfam" id="PF26180"/>
    </source>
</evidence>
<reference evidence="3 4" key="1">
    <citation type="submission" date="2012-04" db="EMBL/GenBank/DDBJ databases">
        <title>The Genome Sequence of Saprolegnia declina VS20.</title>
        <authorList>
            <consortium name="The Broad Institute Genome Sequencing Platform"/>
            <person name="Russ C."/>
            <person name="Nusbaum C."/>
            <person name="Tyler B."/>
            <person name="van West P."/>
            <person name="Dieguez-Uribeondo J."/>
            <person name="de Bruijn I."/>
            <person name="Tripathy S."/>
            <person name="Jiang R."/>
            <person name="Young S.K."/>
            <person name="Zeng Q."/>
            <person name="Gargeya S."/>
            <person name="Fitzgerald M."/>
            <person name="Haas B."/>
            <person name="Abouelleil A."/>
            <person name="Alvarado L."/>
            <person name="Arachchi H.M."/>
            <person name="Berlin A."/>
            <person name="Chapman S.B."/>
            <person name="Goldberg J."/>
            <person name="Griggs A."/>
            <person name="Gujja S."/>
            <person name="Hansen M."/>
            <person name="Howarth C."/>
            <person name="Imamovic A."/>
            <person name="Larimer J."/>
            <person name="McCowen C."/>
            <person name="Montmayeur A."/>
            <person name="Murphy C."/>
            <person name="Neiman D."/>
            <person name="Pearson M."/>
            <person name="Priest M."/>
            <person name="Roberts A."/>
            <person name="Saif S."/>
            <person name="Shea T."/>
            <person name="Sisk P."/>
            <person name="Sykes S."/>
            <person name="Wortman J."/>
            <person name="Nusbaum C."/>
            <person name="Birren B."/>
        </authorList>
    </citation>
    <scope>NUCLEOTIDE SEQUENCE [LARGE SCALE GENOMIC DNA]</scope>
    <source>
        <strain evidence="3 4">VS20</strain>
    </source>
</reference>
<dbReference type="Pfam" id="PF26180">
    <property type="entry name" value="PAP-OAS1"/>
    <property type="match status" value="1"/>
</dbReference>
<accession>T0RWT5</accession>
<name>T0RWT5_SAPDV</name>
<dbReference type="OMA" id="WENTTNG"/>
<keyword evidence="4" id="KW-1185">Reference proteome</keyword>
<dbReference type="Gene3D" id="1.10.1410.10">
    <property type="match status" value="1"/>
</dbReference>
<dbReference type="EMBL" id="JH767153">
    <property type="protein sequence ID" value="EQC34832.1"/>
    <property type="molecule type" value="Genomic_DNA"/>
</dbReference>
<dbReference type="InParanoid" id="T0RWT5"/>
<feature type="domain" description="PAP/OAS1 substrate-binding-related" evidence="2">
    <location>
        <begin position="563"/>
        <end position="757"/>
    </location>
</feature>
<evidence type="ECO:0000313" key="4">
    <source>
        <dbReference type="Proteomes" id="UP000030762"/>
    </source>
</evidence>
<dbReference type="RefSeq" id="XP_008611704.1">
    <property type="nucleotide sequence ID" value="XM_008613482.1"/>
</dbReference>
<dbReference type="eggNOG" id="KOG1906">
    <property type="taxonomic scope" value="Eukaryota"/>
</dbReference>
<dbReference type="InterPro" id="IPR058920">
    <property type="entry name" value="PAP-OAS1-bd-rel"/>
</dbReference>
<sequence length="1000" mass="108697">MASTATSALEAQRRRLLAERDKMRSKAKPRAASSSSAPPPFLQPRTLSAGPPGLSIGDTDDAPSQPDLKLFVDHLLPATTPSHGLRPPSMALLDRAGHALCFQRDAFVAWVLQYMHALPVSMAVKRSPPPVLLTHLVRAQLVSEIGDGWYSLRASPTEVACPMPTKAVLAQQLLEMDVAKELARDITVVLQPPSASDEAMRDDIPQLTFGLRISLRDTTWTVQRCIGQFARMYAKARECMDLPPFAGVHLEHTRLVDVFAELNGILQRVVRAPGPYAHADFTAFFDNGLGYLALLTHAKPLHDRLEMNATTIAKLTGQLKQLEATVGRQSTLIHTLSSSKPATATKSFSAFESNAFPSLLLPSSGDTYSSCAVWENTTNGLFSASRHSMHGPSTSMAACAATAACAWVPSNTLPCAVDMRLGRIVSMLAPTPSAVCHRLKACNVVACMVKRVLGAQAFVSGVSAARMFLPDCQLKMSVFLPPQHATTPSDKPLWYMKLNEALCVASSSAPCADDLMIRNVELVHDASAPKLRCCVGKVSVLIDYGAVHDVRNACFLEAMDRLIGKNHLFKRSVLLAQGWLVYESGTNVSITDYKLSALLSTHTVAVLMLYVFNLFHTSLHHPLQAVGRFFGTYSSFPWDDFCVSIDGPRDLGCILKAPKPPCHARDLLLQPATLQEFRSCHLATDAPEEYEAEMHNKMLQFEVKYFNVMDPLDPASNLGGNVTAKEAATIRTAFDQGASKMHQVLLALKKEMSSSISTSLGSSSSVSLLDTCFPNIWKRFQCGWRPDSAATNLETTDSAISNDVMMSLASLGLGAPATTTTPEAEESIDPLCGDEDALRCHVLMCDFLLQGHVTPHAVFTKTVAILNEKGPLPIGEIGKCLQDATANSTLSVALKEQFGGLKKFLEQYPADFIISDDHPFNPKVYVQSHLLDENRATCEQNKKKHKCSRRKKAPKPDAPKPTKVPNASAPVFVPSGVESSLKLESPAFVPKQQPPVGLSR</sequence>
<dbReference type="AlphaFoldDB" id="T0RWT5"/>
<organism evidence="3 4">
    <name type="scientific">Saprolegnia diclina (strain VS20)</name>
    <dbReference type="NCBI Taxonomy" id="1156394"/>
    <lineage>
        <taxon>Eukaryota</taxon>
        <taxon>Sar</taxon>
        <taxon>Stramenopiles</taxon>
        <taxon>Oomycota</taxon>
        <taxon>Saprolegniomycetes</taxon>
        <taxon>Saprolegniales</taxon>
        <taxon>Saprolegniaceae</taxon>
        <taxon>Saprolegnia</taxon>
    </lineage>
</organism>
<evidence type="ECO:0000313" key="3">
    <source>
        <dbReference type="EMBL" id="EQC34832.1"/>
    </source>
</evidence>
<dbReference type="InterPro" id="IPR058921">
    <property type="entry name" value="PAP/OAS1-rel"/>
</dbReference>
<feature type="compositionally biased region" description="Basic and acidic residues" evidence="1">
    <location>
        <begin position="11"/>
        <end position="24"/>
    </location>
</feature>
<gene>
    <name evidence="3" type="ORF">SDRG_07636</name>
</gene>
<evidence type="ECO:0000256" key="1">
    <source>
        <dbReference type="SAM" id="MobiDB-lite"/>
    </source>
</evidence>
<protein>
    <recommendedName>
        <fullName evidence="2">PAP/OAS1 substrate-binding-related domain-containing protein</fullName>
    </recommendedName>
</protein>
<dbReference type="OrthoDB" id="273917at2759"/>
<dbReference type="GeneID" id="19948363"/>
<dbReference type="SUPFAM" id="SSF81631">
    <property type="entry name" value="PAP/OAS1 substrate-binding domain"/>
    <property type="match status" value="1"/>
</dbReference>
<dbReference type="Proteomes" id="UP000030762">
    <property type="component" value="Unassembled WGS sequence"/>
</dbReference>
<dbReference type="PANTHER" id="PTHR45979">
    <property type="entry name" value="PAP/OAS1 SUBSTRATE-BINDING DOMAIN SUPERFAMILY"/>
    <property type="match status" value="1"/>
</dbReference>
<feature type="region of interest" description="Disordered" evidence="1">
    <location>
        <begin position="940"/>
        <end position="971"/>
    </location>
</feature>
<dbReference type="VEuPathDB" id="FungiDB:SDRG_07636"/>
<dbReference type="PANTHER" id="PTHR45979:SF30">
    <property type="entry name" value="NUCLEOTIDYLTRANSFERASE"/>
    <property type="match status" value="1"/>
</dbReference>
<feature type="compositionally biased region" description="Basic residues" evidence="1">
    <location>
        <begin position="942"/>
        <end position="953"/>
    </location>
</feature>
<feature type="region of interest" description="Disordered" evidence="1">
    <location>
        <begin position="1"/>
        <end position="62"/>
    </location>
</feature>
<proteinExistence type="predicted"/>
<dbReference type="STRING" id="1156394.T0RWT5"/>